<organism evidence="2 3">
    <name type="scientific">Cardiobacterium valvarum F0432</name>
    <dbReference type="NCBI Taxonomy" id="797473"/>
    <lineage>
        <taxon>Bacteria</taxon>
        <taxon>Pseudomonadati</taxon>
        <taxon>Pseudomonadota</taxon>
        <taxon>Gammaproteobacteria</taxon>
        <taxon>Cardiobacteriales</taxon>
        <taxon>Cardiobacteriaceae</taxon>
        <taxon>Cardiobacterium</taxon>
    </lineage>
</organism>
<gene>
    <name evidence="2" type="ORF">HMPREF9080_02655</name>
</gene>
<dbReference type="Pfam" id="PF08861">
    <property type="entry name" value="DUF1828"/>
    <property type="match status" value="1"/>
</dbReference>
<name>G9ZIP4_9GAMM</name>
<protein>
    <recommendedName>
        <fullName evidence="1">DUF1828 domain-containing protein</fullName>
    </recommendedName>
</protein>
<dbReference type="AlphaFoldDB" id="G9ZIP4"/>
<proteinExistence type="predicted"/>
<reference evidence="2 3" key="1">
    <citation type="submission" date="2011-08" db="EMBL/GenBank/DDBJ databases">
        <authorList>
            <person name="Weinstock G."/>
            <person name="Sodergren E."/>
            <person name="Clifton S."/>
            <person name="Fulton L."/>
            <person name="Fulton B."/>
            <person name="Courtney L."/>
            <person name="Fronick C."/>
            <person name="Harrison M."/>
            <person name="Strong C."/>
            <person name="Farmer C."/>
            <person name="Delahaunty K."/>
            <person name="Markovic C."/>
            <person name="Hall O."/>
            <person name="Minx P."/>
            <person name="Tomlinson C."/>
            <person name="Mitreva M."/>
            <person name="Hou S."/>
            <person name="Chen J."/>
            <person name="Wollam A."/>
            <person name="Pepin K.H."/>
            <person name="Johnson M."/>
            <person name="Bhonagiri V."/>
            <person name="Zhang X."/>
            <person name="Suruliraj S."/>
            <person name="Warren W."/>
            <person name="Chinwalla A."/>
            <person name="Mardis E.R."/>
            <person name="Wilson R.K."/>
        </authorList>
    </citation>
    <scope>NUCLEOTIDE SEQUENCE [LARGE SCALE GENOMIC DNA]</scope>
    <source>
        <strain evidence="2 3">F0432</strain>
    </source>
</reference>
<evidence type="ECO:0000259" key="1">
    <source>
        <dbReference type="Pfam" id="PF08861"/>
    </source>
</evidence>
<dbReference type="HOGENOM" id="CLU_975540_0_0_6"/>
<sequence length="285" mass="31852">MSKPMQTIKIWPRDLTLAEREEIEHLAAESRFAPDSEFRYFVHNPLDKTTLYYRSETLQQQAAAAILRSCCADGDWDEAVVARIAMGVVTHTPQRVLLQTEPQPADYADASAYTRAHDAWEEDFDEHGEVWTYRMLPLAAPGAGQEGRADAIGVLKAAVWRQIATETRYEAASNGWVRATLPFCDRHGDQLQYFFRHEGETYQLSDDGALVCDLQAGGQLPTDAGSWRQSLAARLAVFGVELNGDALYMRCNAGQFSHKFGDYLHALLVVAGPAFTFTSETEEQL</sequence>
<dbReference type="STRING" id="797473.HMPREF9080_02655"/>
<dbReference type="InterPro" id="IPR014960">
    <property type="entry name" value="DUF1828"/>
</dbReference>
<feature type="domain" description="DUF1828" evidence="1">
    <location>
        <begin position="182"/>
        <end position="270"/>
    </location>
</feature>
<evidence type="ECO:0000313" key="3">
    <source>
        <dbReference type="Proteomes" id="UP000004750"/>
    </source>
</evidence>
<dbReference type="EMBL" id="AGCM01000157">
    <property type="protein sequence ID" value="EHM51446.1"/>
    <property type="molecule type" value="Genomic_DNA"/>
</dbReference>
<evidence type="ECO:0000313" key="2">
    <source>
        <dbReference type="EMBL" id="EHM51446.1"/>
    </source>
</evidence>
<comment type="caution">
    <text evidence="2">The sequence shown here is derived from an EMBL/GenBank/DDBJ whole genome shotgun (WGS) entry which is preliminary data.</text>
</comment>
<accession>G9ZIP4</accession>
<dbReference type="Proteomes" id="UP000004750">
    <property type="component" value="Unassembled WGS sequence"/>
</dbReference>